<evidence type="ECO:0000313" key="2">
    <source>
        <dbReference type="Proteomes" id="UP000324241"/>
    </source>
</evidence>
<sequence length="223" mass="24414">MIFGSDSELFINAIRATVFNCFSETFADAATMLYEARPPPGAADIRCGPQPAGTSYQRLSCGVNGAEAGKVVGASMLNEGKEWPLQRKNALMRDAFSWILFKRASIKDSEAVPLDGMGAFPWTWRGLRLAGNVTPQMPFGTFPDSALDPWRLNFAPSKPLQCRSAGVLPGEPIFPCRDDGGLLQEHWGKTTPMASEERFGDMQEIEGTILCLCRMRCRTATAL</sequence>
<dbReference type="VEuPathDB" id="FungiDB:EYZ11_012071"/>
<dbReference type="RefSeq" id="XP_033423986.1">
    <property type="nucleotide sequence ID" value="XM_033573434.1"/>
</dbReference>
<dbReference type="EMBL" id="QUQM01000006">
    <property type="protein sequence ID" value="KAA8644625.1"/>
    <property type="molecule type" value="Genomic_DNA"/>
</dbReference>
<name>A0A5M9MC94_9EURO</name>
<dbReference type="AlphaFoldDB" id="A0A5M9MC94"/>
<reference evidence="1 2" key="1">
    <citation type="submission" date="2019-08" db="EMBL/GenBank/DDBJ databases">
        <title>The genome sequence of a newly discovered highly antifungal drug resistant Aspergillus species, Aspergillus tanneri NIH 1004.</title>
        <authorList>
            <person name="Mounaud S."/>
            <person name="Singh I."/>
            <person name="Joardar V."/>
            <person name="Pakala S."/>
            <person name="Pakala S."/>
            <person name="Venepally P."/>
            <person name="Chung J.K."/>
            <person name="Losada L."/>
            <person name="Nierman W.C."/>
        </authorList>
    </citation>
    <scope>NUCLEOTIDE SEQUENCE [LARGE SCALE GENOMIC DNA]</scope>
    <source>
        <strain evidence="1 2">NIH1004</strain>
    </source>
</reference>
<organism evidence="1 2">
    <name type="scientific">Aspergillus tanneri</name>
    <dbReference type="NCBI Taxonomy" id="1220188"/>
    <lineage>
        <taxon>Eukaryota</taxon>
        <taxon>Fungi</taxon>
        <taxon>Dikarya</taxon>
        <taxon>Ascomycota</taxon>
        <taxon>Pezizomycotina</taxon>
        <taxon>Eurotiomycetes</taxon>
        <taxon>Eurotiomycetidae</taxon>
        <taxon>Eurotiales</taxon>
        <taxon>Aspergillaceae</taxon>
        <taxon>Aspergillus</taxon>
        <taxon>Aspergillus subgen. Circumdati</taxon>
    </lineage>
</organism>
<evidence type="ECO:0000313" key="1">
    <source>
        <dbReference type="EMBL" id="KAA8644625.1"/>
    </source>
</evidence>
<gene>
    <name evidence="1" type="ORF">ATNIH1004_008831</name>
</gene>
<dbReference type="Proteomes" id="UP000324241">
    <property type="component" value="Unassembled WGS sequence"/>
</dbReference>
<dbReference type="GeneID" id="54331533"/>
<protein>
    <submittedName>
        <fullName evidence="1">Uncharacterized protein</fullName>
    </submittedName>
</protein>
<comment type="caution">
    <text evidence="1">The sequence shown here is derived from an EMBL/GenBank/DDBJ whole genome shotgun (WGS) entry which is preliminary data.</text>
</comment>
<accession>A0A5M9MC94</accession>
<proteinExistence type="predicted"/>